<evidence type="ECO:0000313" key="1">
    <source>
        <dbReference type="EMBL" id="XAM43179.1"/>
    </source>
</evidence>
<dbReference type="Proteomes" id="UP001477947">
    <property type="component" value="Chromosome"/>
</dbReference>
<gene>
    <name evidence="1" type="ORF">TPELB_34980</name>
</gene>
<organism evidence="1 2">
    <name type="scientific">Terrisporobacter petrolearius</name>
    <dbReference type="NCBI Taxonomy" id="1460447"/>
    <lineage>
        <taxon>Bacteria</taxon>
        <taxon>Bacillati</taxon>
        <taxon>Bacillota</taxon>
        <taxon>Clostridia</taxon>
        <taxon>Peptostreptococcales</taxon>
        <taxon>Peptostreptococcaceae</taxon>
        <taxon>Terrisporobacter</taxon>
    </lineage>
</organism>
<name>A0ABZ3FJL1_9FIRM</name>
<evidence type="ECO:0000313" key="2">
    <source>
        <dbReference type="Proteomes" id="UP001477947"/>
    </source>
</evidence>
<keyword evidence="2" id="KW-1185">Reference proteome</keyword>
<dbReference type="EMBL" id="CP154622">
    <property type="protein sequence ID" value="XAM43179.1"/>
    <property type="molecule type" value="Genomic_DNA"/>
</dbReference>
<sequence>MSKYRGIDVAVYTYTNFSQNNLYSVIGLDDYTLWIAQIDINKPQ</sequence>
<accession>A0ABZ3FJL1</accession>
<proteinExistence type="predicted"/>
<reference evidence="1 2" key="1">
    <citation type="submission" date="2024-04" db="EMBL/GenBank/DDBJ databases">
        <title>Isolation and characterization of novel acetogenic strains of the genera Terrisporobacter and Acetoanaerobium.</title>
        <authorList>
            <person name="Boeer T."/>
            <person name="Schueler M.A."/>
            <person name="Lueschen A."/>
            <person name="Eysell L."/>
            <person name="Droege J."/>
            <person name="Heinemann M."/>
            <person name="Engelhardt L."/>
            <person name="Basen M."/>
            <person name="Daniel R."/>
        </authorList>
    </citation>
    <scope>NUCLEOTIDE SEQUENCE [LARGE SCALE GENOMIC DNA]</scope>
    <source>
        <strain evidence="1 2">ELB</strain>
    </source>
</reference>
<dbReference type="RefSeq" id="WP_245227437.1">
    <property type="nucleotide sequence ID" value="NZ_CP154622.1"/>
</dbReference>
<protein>
    <submittedName>
        <fullName evidence="1">Uncharacterized protein</fullName>
    </submittedName>
</protein>